<dbReference type="GO" id="GO:0046872">
    <property type="term" value="F:metal ion binding"/>
    <property type="evidence" value="ECO:0007669"/>
    <property type="project" value="InterPro"/>
</dbReference>
<evidence type="ECO:0000256" key="5">
    <source>
        <dbReference type="ARBA" id="ARBA00022906"/>
    </source>
</evidence>
<keyword evidence="5" id="KW-0406">Ion transport</keyword>
<dbReference type="GO" id="GO:0006829">
    <property type="term" value="P:zinc ion transport"/>
    <property type="evidence" value="ECO:0007669"/>
    <property type="project" value="UniProtKB-KW"/>
</dbReference>
<evidence type="ECO:0000256" key="2">
    <source>
        <dbReference type="ARBA" id="ARBA00015915"/>
    </source>
</evidence>
<protein>
    <recommendedName>
        <fullName evidence="2">High-affinity zinc uptake system protein ZnuA</fullName>
    </recommendedName>
</protein>
<evidence type="ECO:0000256" key="3">
    <source>
        <dbReference type="ARBA" id="ARBA00022448"/>
    </source>
</evidence>
<evidence type="ECO:0000256" key="4">
    <source>
        <dbReference type="ARBA" id="ARBA00022729"/>
    </source>
</evidence>
<dbReference type="OrthoDB" id="7346865at2"/>
<feature type="chain" id="PRO_5019192077" description="High-affinity zinc uptake system protein ZnuA" evidence="6">
    <location>
        <begin position="22"/>
        <end position="301"/>
    </location>
</feature>
<keyword evidence="4 6" id="KW-0732">Signal</keyword>
<dbReference type="PANTHER" id="PTHR42953:SF3">
    <property type="entry name" value="HIGH-AFFINITY ZINC UPTAKE SYSTEM PROTEIN ZNUA"/>
    <property type="match status" value="1"/>
</dbReference>
<accession>A0A420EMZ1</accession>
<dbReference type="PANTHER" id="PTHR42953">
    <property type="entry name" value="HIGH-AFFINITY ZINC UPTAKE SYSTEM PROTEIN ZNUA-RELATED"/>
    <property type="match status" value="1"/>
</dbReference>
<comment type="caution">
    <text evidence="7">The sequence shown here is derived from an EMBL/GenBank/DDBJ whole genome shotgun (WGS) entry which is preliminary data.</text>
</comment>
<reference evidence="7 8" key="1">
    <citation type="submission" date="2018-09" db="EMBL/GenBank/DDBJ databases">
        <authorList>
            <person name="Wang Z."/>
        </authorList>
    </citation>
    <scope>NUCLEOTIDE SEQUENCE [LARGE SCALE GENOMIC DNA]</scope>
    <source>
        <strain evidence="7 8">ALS 81</strain>
    </source>
</reference>
<feature type="signal peptide" evidence="6">
    <location>
        <begin position="1"/>
        <end position="21"/>
    </location>
</feature>
<name>A0A420EMZ1_9ALTE</name>
<evidence type="ECO:0000313" key="7">
    <source>
        <dbReference type="EMBL" id="RKF22079.1"/>
    </source>
</evidence>
<dbReference type="InterPro" id="IPR006127">
    <property type="entry name" value="ZnuA-like"/>
</dbReference>
<proteinExistence type="inferred from homology"/>
<sequence length="301" mass="33814">MNFRLAMLAALSFLISSHSVADQQEPKVISSIKPLALLVTSLTQGEIKGEYLIDPSLSPHDYALRPSDVRALRQSDLVIWVSDSLEPFLEAPLTQNKSNNLPLLSLPNMPVIEHGHDDHESENDSHEGHSHDIDPHIWLGYNQIQIAALAITEELIRLQPELESHRREQLLTFLTRLEQQHKELSDQLAPIQNVGFFVFHDGYSYFEQSFGLKRLGEFTINPQQQAGAKTIQSIRQSLANGETDCIFAEPQFEGAMLQRLAQDTQVTIGILDPLGIDTINNADGYFMLIDEMAKSFTSCLK</sequence>
<comment type="similarity">
    <text evidence="1">Belongs to the bacterial solute-binding protein 9 family.</text>
</comment>
<evidence type="ECO:0000313" key="8">
    <source>
        <dbReference type="Proteomes" id="UP000286482"/>
    </source>
</evidence>
<gene>
    <name evidence="7" type="ORF">DBZ36_00070</name>
</gene>
<dbReference type="AlphaFoldDB" id="A0A420EMZ1"/>
<dbReference type="EMBL" id="RAQO01000001">
    <property type="protein sequence ID" value="RKF22079.1"/>
    <property type="molecule type" value="Genomic_DNA"/>
</dbReference>
<dbReference type="Proteomes" id="UP000286482">
    <property type="component" value="Unassembled WGS sequence"/>
</dbReference>
<evidence type="ECO:0000256" key="6">
    <source>
        <dbReference type="SAM" id="SignalP"/>
    </source>
</evidence>
<dbReference type="Gene3D" id="3.40.50.1980">
    <property type="entry name" value="Nitrogenase molybdenum iron protein domain"/>
    <property type="match status" value="2"/>
</dbReference>
<keyword evidence="3" id="KW-0813">Transport</keyword>
<dbReference type="InterPro" id="IPR050492">
    <property type="entry name" value="Bact_metal-bind_prot9"/>
</dbReference>
<keyword evidence="5" id="KW-0864">Zinc transport</keyword>
<dbReference type="RefSeq" id="WP_120352882.1">
    <property type="nucleotide sequence ID" value="NZ_RAQO01000001.1"/>
</dbReference>
<dbReference type="Pfam" id="PF01297">
    <property type="entry name" value="ZnuA"/>
    <property type="match status" value="1"/>
</dbReference>
<evidence type="ECO:0000256" key="1">
    <source>
        <dbReference type="ARBA" id="ARBA00011028"/>
    </source>
</evidence>
<dbReference type="SUPFAM" id="SSF53807">
    <property type="entry name" value="Helical backbone' metal receptor"/>
    <property type="match status" value="1"/>
</dbReference>
<organism evidence="7 8">
    <name type="scientific">Alginatibacterium sediminis</name>
    <dbReference type="NCBI Taxonomy" id="2164068"/>
    <lineage>
        <taxon>Bacteria</taxon>
        <taxon>Pseudomonadati</taxon>
        <taxon>Pseudomonadota</taxon>
        <taxon>Gammaproteobacteria</taxon>
        <taxon>Alteromonadales</taxon>
        <taxon>Alteromonadaceae</taxon>
        <taxon>Alginatibacterium</taxon>
    </lineage>
</organism>
<keyword evidence="5" id="KW-0862">Zinc</keyword>
<keyword evidence="8" id="KW-1185">Reference proteome</keyword>